<protein>
    <submittedName>
        <fullName evidence="1">Uncharacterized protein</fullName>
    </submittedName>
</protein>
<keyword evidence="2" id="KW-1185">Reference proteome</keyword>
<dbReference type="Proteomes" id="UP001057402">
    <property type="component" value="Chromosome 4"/>
</dbReference>
<accession>A0ACB9RD69</accession>
<reference evidence="2" key="1">
    <citation type="journal article" date="2023" name="Front. Plant Sci.">
        <title>Chromosomal-level genome assembly of Melastoma candidum provides insights into trichome evolution.</title>
        <authorList>
            <person name="Zhong Y."/>
            <person name="Wu W."/>
            <person name="Sun C."/>
            <person name="Zou P."/>
            <person name="Liu Y."/>
            <person name="Dai S."/>
            <person name="Zhou R."/>
        </authorList>
    </citation>
    <scope>NUCLEOTIDE SEQUENCE [LARGE SCALE GENOMIC DNA]</scope>
</reference>
<proteinExistence type="predicted"/>
<organism evidence="1 2">
    <name type="scientific">Melastoma candidum</name>
    <dbReference type="NCBI Taxonomy" id="119954"/>
    <lineage>
        <taxon>Eukaryota</taxon>
        <taxon>Viridiplantae</taxon>
        <taxon>Streptophyta</taxon>
        <taxon>Embryophyta</taxon>
        <taxon>Tracheophyta</taxon>
        <taxon>Spermatophyta</taxon>
        <taxon>Magnoliopsida</taxon>
        <taxon>eudicotyledons</taxon>
        <taxon>Gunneridae</taxon>
        <taxon>Pentapetalae</taxon>
        <taxon>rosids</taxon>
        <taxon>malvids</taxon>
        <taxon>Myrtales</taxon>
        <taxon>Melastomataceae</taxon>
        <taxon>Melastomatoideae</taxon>
        <taxon>Melastomateae</taxon>
        <taxon>Melastoma</taxon>
    </lineage>
</organism>
<evidence type="ECO:0000313" key="1">
    <source>
        <dbReference type="EMBL" id="KAI4375771.1"/>
    </source>
</evidence>
<sequence length="124" mass="12950">MTSGNGGAGNAANIDGGGGGGDGVGAWGVLGTLRVRAERRVCVMRLSRCRLGVGTVVSGRKEAPFGRGRRGWCDKGEVSGECVGMFMDENVKEETEGSRGLLWERQNEYGDVSGVEEGGEALLK</sequence>
<dbReference type="EMBL" id="CM042883">
    <property type="protein sequence ID" value="KAI4375771.1"/>
    <property type="molecule type" value="Genomic_DNA"/>
</dbReference>
<evidence type="ECO:0000313" key="2">
    <source>
        <dbReference type="Proteomes" id="UP001057402"/>
    </source>
</evidence>
<comment type="caution">
    <text evidence="1">The sequence shown here is derived from an EMBL/GenBank/DDBJ whole genome shotgun (WGS) entry which is preliminary data.</text>
</comment>
<gene>
    <name evidence="1" type="ORF">MLD38_013598</name>
</gene>
<name>A0ACB9RD69_9MYRT</name>